<dbReference type="AlphaFoldDB" id="A0A9Q3BM49"/>
<evidence type="ECO:0000313" key="2">
    <source>
        <dbReference type="Proteomes" id="UP000765509"/>
    </source>
</evidence>
<protein>
    <submittedName>
        <fullName evidence="1">Uncharacterized protein</fullName>
    </submittedName>
</protein>
<proteinExistence type="predicted"/>
<evidence type="ECO:0000313" key="1">
    <source>
        <dbReference type="EMBL" id="MBW0467376.1"/>
    </source>
</evidence>
<dbReference type="EMBL" id="AVOT02001563">
    <property type="protein sequence ID" value="MBW0467376.1"/>
    <property type="molecule type" value="Genomic_DNA"/>
</dbReference>
<name>A0A9Q3BM49_9BASI</name>
<keyword evidence="2" id="KW-1185">Reference proteome</keyword>
<reference evidence="1" key="1">
    <citation type="submission" date="2021-03" db="EMBL/GenBank/DDBJ databases">
        <title>Draft genome sequence of rust myrtle Austropuccinia psidii MF-1, a brazilian biotype.</title>
        <authorList>
            <person name="Quecine M.C."/>
            <person name="Pachon D.M.R."/>
            <person name="Bonatelli M.L."/>
            <person name="Correr F.H."/>
            <person name="Franceschini L.M."/>
            <person name="Leite T.F."/>
            <person name="Margarido G.R.A."/>
            <person name="Almeida C.A."/>
            <person name="Ferrarezi J.A."/>
            <person name="Labate C.A."/>
        </authorList>
    </citation>
    <scope>NUCLEOTIDE SEQUENCE</scope>
    <source>
        <strain evidence="1">MF-1</strain>
    </source>
</reference>
<gene>
    <name evidence="1" type="ORF">O181_007091</name>
</gene>
<sequence length="242" mass="27836">MQMVNEIKYVKSSIDLELGKLDAKLNKITSDINDLKNNDRTSSDWYKLKTTKLDSITDTCDRIESKCQVQDDAIEDLSISHINEQLKVLRHHVLGIVNNTNFFATHLKRSDSERKKLKDELIANVEGLHNNYEPNSHTPRSSKPLTEERISMKQSFTPFLGENAICAKGILKLEEWPTFSGEGEYYHIEFIRTIDILQANFHLPSQIIMGKLHSFFTRTEKNVITKCNKNMVKMTGFCGNLK</sequence>
<organism evidence="1 2">
    <name type="scientific">Austropuccinia psidii MF-1</name>
    <dbReference type="NCBI Taxonomy" id="1389203"/>
    <lineage>
        <taxon>Eukaryota</taxon>
        <taxon>Fungi</taxon>
        <taxon>Dikarya</taxon>
        <taxon>Basidiomycota</taxon>
        <taxon>Pucciniomycotina</taxon>
        <taxon>Pucciniomycetes</taxon>
        <taxon>Pucciniales</taxon>
        <taxon>Sphaerophragmiaceae</taxon>
        <taxon>Austropuccinia</taxon>
    </lineage>
</organism>
<accession>A0A9Q3BM49</accession>
<dbReference type="Proteomes" id="UP000765509">
    <property type="component" value="Unassembled WGS sequence"/>
</dbReference>
<comment type="caution">
    <text evidence="1">The sequence shown here is derived from an EMBL/GenBank/DDBJ whole genome shotgun (WGS) entry which is preliminary data.</text>
</comment>